<dbReference type="EMBL" id="HG793128">
    <property type="protein sequence ID" value="CDK27863.1"/>
    <property type="molecule type" value="Genomic_DNA"/>
</dbReference>
<keyword evidence="4" id="KW-1185">Reference proteome</keyword>
<dbReference type="InterPro" id="IPR043837">
    <property type="entry name" value="Mtf2-like_C"/>
</dbReference>
<dbReference type="Proteomes" id="UP000019384">
    <property type="component" value="Unassembled WGS sequence"/>
</dbReference>
<protein>
    <recommendedName>
        <fullName evidence="2">Mtf2-like C-terminal domain-containing protein</fullName>
    </recommendedName>
</protein>
<organism evidence="3 4">
    <name type="scientific">Kuraishia capsulata CBS 1993</name>
    <dbReference type="NCBI Taxonomy" id="1382522"/>
    <lineage>
        <taxon>Eukaryota</taxon>
        <taxon>Fungi</taxon>
        <taxon>Dikarya</taxon>
        <taxon>Ascomycota</taxon>
        <taxon>Saccharomycotina</taxon>
        <taxon>Pichiomycetes</taxon>
        <taxon>Pichiales</taxon>
        <taxon>Pichiaceae</taxon>
        <taxon>Kuraishia</taxon>
    </lineage>
</organism>
<dbReference type="GO" id="GO:0005739">
    <property type="term" value="C:mitochondrion"/>
    <property type="evidence" value="ECO:0007669"/>
    <property type="project" value="InterPro"/>
</dbReference>
<dbReference type="GeneID" id="34521243"/>
<dbReference type="STRING" id="1382522.W6MNL0"/>
<evidence type="ECO:0000256" key="1">
    <source>
        <dbReference type="SAM" id="MobiDB-lite"/>
    </source>
</evidence>
<dbReference type="HOGENOM" id="CLU_741991_0_0_1"/>
<gene>
    <name evidence="3" type="ORF">KUCA_T00003842001</name>
</gene>
<feature type="domain" description="Mtf2-like C-terminal" evidence="2">
    <location>
        <begin position="146"/>
        <end position="350"/>
    </location>
</feature>
<evidence type="ECO:0000313" key="3">
    <source>
        <dbReference type="EMBL" id="CDK27863.1"/>
    </source>
</evidence>
<feature type="region of interest" description="Disordered" evidence="1">
    <location>
        <begin position="354"/>
        <end position="373"/>
    </location>
</feature>
<dbReference type="Pfam" id="PF19189">
    <property type="entry name" value="Mtf2"/>
    <property type="match status" value="1"/>
</dbReference>
<evidence type="ECO:0000259" key="2">
    <source>
        <dbReference type="Pfam" id="PF19189"/>
    </source>
</evidence>
<accession>W6MNL0</accession>
<sequence length="373" mass="42447">MFLSRIPRTARCYNSNLVLGSFRRLVSSGEATDKTSTSSQQLFVGNALDELLDDWSKETYSSASDDTLKTDFKRDDGMMRDLFKDLESNVAHISERSYNPEREKATLMDVLSSASNPLVETPHFSSPIRAETLTDADFEKREEARKQMIGALQPSFDAINETIRTDDEMVTFIRENIIEEFKQESRTTPFTKKTSLSEIRAKSLDTPLEPLVCRESISTLLEFGLTSLVNDFGSFEEARYIFESIRRDSMRAGSEKCTQELYVHGCDSYVYVSMLSLVWKNTSNTTLVAQLLKEMLTSGIRLDIKAKIIILQIQNELHMTTNEQSVILLHSKRDANFISNVTEEREKLERRAKVKAAQSRDEARGFVRPTHAG</sequence>
<dbReference type="AlphaFoldDB" id="W6MNL0"/>
<dbReference type="OrthoDB" id="2444174at2759"/>
<dbReference type="RefSeq" id="XP_022459855.1">
    <property type="nucleotide sequence ID" value="XM_022602298.1"/>
</dbReference>
<name>W6MNL0_9ASCO</name>
<reference evidence="3" key="2">
    <citation type="submission" date="2014-02" db="EMBL/GenBank/DDBJ databases">
        <title>Complete DNA sequence of /Kuraishia capsulata/ illustrates novel genomic features among budding yeasts (/Saccharomycotina/).</title>
        <authorList>
            <person name="Morales L."/>
            <person name="Noel B."/>
            <person name="Porcel B."/>
            <person name="Marcet-Houben M."/>
            <person name="Hullo M-F."/>
            <person name="Sacerdot C."/>
            <person name="Tekaia F."/>
            <person name="Leh-Louis V."/>
            <person name="Despons L."/>
            <person name="Khanna V."/>
            <person name="Aury J-M."/>
            <person name="Barbe V."/>
            <person name="Couloux A."/>
            <person name="Labadie K."/>
            <person name="Pelletier E."/>
            <person name="Souciet J-L."/>
            <person name="Boekhout T."/>
            <person name="Gabaldon T."/>
            <person name="Wincker P."/>
            <person name="Dujon B."/>
        </authorList>
    </citation>
    <scope>NUCLEOTIDE SEQUENCE</scope>
    <source>
        <strain evidence="3">CBS 1993</strain>
    </source>
</reference>
<proteinExistence type="predicted"/>
<reference evidence="3" key="1">
    <citation type="submission" date="2013-12" db="EMBL/GenBank/DDBJ databases">
        <authorList>
            <person name="Genoscope - CEA"/>
        </authorList>
    </citation>
    <scope>NUCLEOTIDE SEQUENCE</scope>
    <source>
        <strain evidence="3">CBS 1993</strain>
    </source>
</reference>
<evidence type="ECO:0000313" key="4">
    <source>
        <dbReference type="Proteomes" id="UP000019384"/>
    </source>
</evidence>